<dbReference type="GO" id="GO:0008392">
    <property type="term" value="F:arachidonate epoxygenase activity"/>
    <property type="evidence" value="ECO:0007669"/>
    <property type="project" value="TreeGrafter"/>
</dbReference>
<keyword evidence="3" id="KW-0408">Iron</keyword>
<evidence type="ECO:0000256" key="2">
    <source>
        <dbReference type="ARBA" id="ARBA00022723"/>
    </source>
</evidence>
<dbReference type="AlphaFoldDB" id="A0A852JDE9"/>
<dbReference type="GO" id="GO:0005506">
    <property type="term" value="F:iron ion binding"/>
    <property type="evidence" value="ECO:0007669"/>
    <property type="project" value="InterPro"/>
</dbReference>
<dbReference type="Pfam" id="PF00067">
    <property type="entry name" value="p450"/>
    <property type="match status" value="1"/>
</dbReference>
<dbReference type="GO" id="GO:0006805">
    <property type="term" value="P:xenobiotic metabolic process"/>
    <property type="evidence" value="ECO:0007669"/>
    <property type="project" value="TreeGrafter"/>
</dbReference>
<name>A0A852JDE9_9PICI</name>
<dbReference type="InterPro" id="IPR050182">
    <property type="entry name" value="Cytochrome_P450_fam2"/>
</dbReference>
<dbReference type="EMBL" id="WAAF01017685">
    <property type="protein sequence ID" value="NXX49418.1"/>
    <property type="molecule type" value="Genomic_DNA"/>
</dbReference>
<reference evidence="4" key="1">
    <citation type="submission" date="2020-02" db="EMBL/GenBank/DDBJ databases">
        <title>Bird 10,000 Genomes (B10K) Project - Family phase.</title>
        <authorList>
            <person name="Zhang G."/>
        </authorList>
    </citation>
    <scope>NUCLEOTIDE SEQUENCE</scope>
    <source>
        <strain evidence="4">B10K-DU-002-37</strain>
        <tissue evidence="4">Muscle</tissue>
    </source>
</reference>
<evidence type="ECO:0000313" key="5">
    <source>
        <dbReference type="Proteomes" id="UP000627253"/>
    </source>
</evidence>
<dbReference type="InterPro" id="IPR001128">
    <property type="entry name" value="Cyt_P450"/>
</dbReference>
<protein>
    <submittedName>
        <fullName evidence="4">CP2G1 protein</fullName>
    </submittedName>
</protein>
<sequence>NIICSIVFGSRFQYQDETFLELLRLMNDSFREISTPWSQLYDIAESILQHLPGPHRRIPELLGRMRTFIARRVQSNAQSLDPDHPRDFIDCFLLQMEK</sequence>
<evidence type="ECO:0000256" key="1">
    <source>
        <dbReference type="ARBA" id="ARBA00010617"/>
    </source>
</evidence>
<evidence type="ECO:0000313" key="4">
    <source>
        <dbReference type="EMBL" id="NXX49418.1"/>
    </source>
</evidence>
<feature type="non-terminal residue" evidence="4">
    <location>
        <position position="98"/>
    </location>
</feature>
<dbReference type="PANTHER" id="PTHR24300:SF424">
    <property type="entry name" value="CYTOCHROME P450"/>
    <property type="match status" value="1"/>
</dbReference>
<keyword evidence="2" id="KW-0479">Metal-binding</keyword>
<dbReference type="GO" id="GO:0016712">
    <property type="term" value="F:oxidoreductase activity, acting on paired donors, with incorporation or reduction of molecular oxygen, reduced flavin or flavoprotein as one donor, and incorporation of one atom of oxygen"/>
    <property type="evidence" value="ECO:0007669"/>
    <property type="project" value="TreeGrafter"/>
</dbReference>
<dbReference type="InterPro" id="IPR036396">
    <property type="entry name" value="Cyt_P450_sf"/>
</dbReference>
<dbReference type="GO" id="GO:0005737">
    <property type="term" value="C:cytoplasm"/>
    <property type="evidence" value="ECO:0007669"/>
    <property type="project" value="TreeGrafter"/>
</dbReference>
<accession>A0A852JDE9</accession>
<feature type="non-terminal residue" evidence="4">
    <location>
        <position position="1"/>
    </location>
</feature>
<proteinExistence type="inferred from homology"/>
<dbReference type="Proteomes" id="UP000627253">
    <property type="component" value="Unassembled WGS sequence"/>
</dbReference>
<dbReference type="GO" id="GO:0020037">
    <property type="term" value="F:heme binding"/>
    <property type="evidence" value="ECO:0007669"/>
    <property type="project" value="InterPro"/>
</dbReference>
<gene>
    <name evidence="4" type="primary">Cyp2g1</name>
    <name evidence="4" type="ORF">TRILEU_R15987</name>
</gene>
<dbReference type="PANTHER" id="PTHR24300">
    <property type="entry name" value="CYTOCHROME P450 508A4-RELATED"/>
    <property type="match status" value="1"/>
</dbReference>
<comment type="similarity">
    <text evidence="1">Belongs to the cytochrome P450 family.</text>
</comment>
<organism evidence="4 5">
    <name type="scientific">Tricholaema leucomelas</name>
    <name type="common">pied barbet</name>
    <dbReference type="NCBI Taxonomy" id="240729"/>
    <lineage>
        <taxon>Eukaryota</taxon>
        <taxon>Metazoa</taxon>
        <taxon>Chordata</taxon>
        <taxon>Craniata</taxon>
        <taxon>Vertebrata</taxon>
        <taxon>Euteleostomi</taxon>
        <taxon>Archelosauria</taxon>
        <taxon>Archosauria</taxon>
        <taxon>Dinosauria</taxon>
        <taxon>Saurischia</taxon>
        <taxon>Theropoda</taxon>
        <taxon>Coelurosauria</taxon>
        <taxon>Aves</taxon>
        <taxon>Neognathae</taxon>
        <taxon>Neoaves</taxon>
        <taxon>Telluraves</taxon>
        <taxon>Coraciimorphae</taxon>
        <taxon>Piciformes</taxon>
        <taxon>Lybiidae</taxon>
        <taxon>Tricholaema lacrymosa</taxon>
    </lineage>
</organism>
<evidence type="ECO:0000256" key="3">
    <source>
        <dbReference type="ARBA" id="ARBA00023004"/>
    </source>
</evidence>
<comment type="caution">
    <text evidence="4">The sequence shown here is derived from an EMBL/GenBank/DDBJ whole genome shotgun (WGS) entry which is preliminary data.</text>
</comment>
<dbReference type="GO" id="GO:0019373">
    <property type="term" value="P:epoxygenase P450 pathway"/>
    <property type="evidence" value="ECO:0007669"/>
    <property type="project" value="TreeGrafter"/>
</dbReference>
<keyword evidence="5" id="KW-1185">Reference proteome</keyword>
<dbReference type="OrthoDB" id="3934656at2759"/>
<dbReference type="SUPFAM" id="SSF48264">
    <property type="entry name" value="Cytochrome P450"/>
    <property type="match status" value="1"/>
</dbReference>
<dbReference type="Gene3D" id="1.10.630.10">
    <property type="entry name" value="Cytochrome P450"/>
    <property type="match status" value="1"/>
</dbReference>